<gene>
    <name evidence="2" type="ORF">SVUK_LOCUS15747</name>
</gene>
<sequence>MKTMLKGLNEVAKRIGLRVTRNKTQFMEERFLQGSGNGIRGIANRGDVFVRISWVFDENGERFERRTKQEAKSSLGHFGPQRKPQTS</sequence>
<accession>A0A3P7JLI9</accession>
<evidence type="ECO:0000313" key="3">
    <source>
        <dbReference type="Proteomes" id="UP000270094"/>
    </source>
</evidence>
<name>A0A3P7JLI9_STRVU</name>
<feature type="region of interest" description="Disordered" evidence="1">
    <location>
        <begin position="65"/>
        <end position="87"/>
    </location>
</feature>
<evidence type="ECO:0000313" key="2">
    <source>
        <dbReference type="EMBL" id="VDM80749.1"/>
    </source>
</evidence>
<evidence type="ECO:0008006" key="4">
    <source>
        <dbReference type="Google" id="ProtNLM"/>
    </source>
</evidence>
<reference evidence="2 3" key="1">
    <citation type="submission" date="2018-11" db="EMBL/GenBank/DDBJ databases">
        <authorList>
            <consortium name="Pathogen Informatics"/>
        </authorList>
    </citation>
    <scope>NUCLEOTIDE SEQUENCE [LARGE SCALE GENOMIC DNA]</scope>
</reference>
<dbReference type="Proteomes" id="UP000270094">
    <property type="component" value="Unassembled WGS sequence"/>
</dbReference>
<dbReference type="AlphaFoldDB" id="A0A3P7JLI9"/>
<organism evidence="2 3">
    <name type="scientific">Strongylus vulgaris</name>
    <name type="common">Blood worm</name>
    <dbReference type="NCBI Taxonomy" id="40348"/>
    <lineage>
        <taxon>Eukaryota</taxon>
        <taxon>Metazoa</taxon>
        <taxon>Ecdysozoa</taxon>
        <taxon>Nematoda</taxon>
        <taxon>Chromadorea</taxon>
        <taxon>Rhabditida</taxon>
        <taxon>Rhabditina</taxon>
        <taxon>Rhabditomorpha</taxon>
        <taxon>Strongyloidea</taxon>
        <taxon>Strongylidae</taxon>
        <taxon>Strongylus</taxon>
    </lineage>
</organism>
<evidence type="ECO:0000256" key="1">
    <source>
        <dbReference type="SAM" id="MobiDB-lite"/>
    </source>
</evidence>
<proteinExistence type="predicted"/>
<keyword evidence="3" id="KW-1185">Reference proteome</keyword>
<dbReference type="EMBL" id="UYYB01109843">
    <property type="protein sequence ID" value="VDM80749.1"/>
    <property type="molecule type" value="Genomic_DNA"/>
</dbReference>
<protein>
    <recommendedName>
        <fullName evidence="4">Reverse transcriptase domain-containing protein</fullName>
    </recommendedName>
</protein>